<comment type="caution">
    <text evidence="1">The sequence shown here is derived from an EMBL/GenBank/DDBJ whole genome shotgun (WGS) entry which is preliminary data.</text>
</comment>
<evidence type="ECO:0000313" key="1">
    <source>
        <dbReference type="EMBL" id="GIG00749.1"/>
    </source>
</evidence>
<protein>
    <submittedName>
        <fullName evidence="1">Uncharacterized protein</fullName>
    </submittedName>
</protein>
<dbReference type="EMBL" id="BONH01000031">
    <property type="protein sequence ID" value="GIG00749.1"/>
    <property type="molecule type" value="Genomic_DNA"/>
</dbReference>
<gene>
    <name evidence="1" type="ORF">Cci01nite_58420</name>
</gene>
<keyword evidence="2" id="KW-1185">Reference proteome</keyword>
<reference evidence="1 2" key="1">
    <citation type="submission" date="2021-01" db="EMBL/GenBank/DDBJ databases">
        <title>Whole genome shotgun sequence of Catellatospora citrea NBRC 14495.</title>
        <authorList>
            <person name="Komaki H."/>
            <person name="Tamura T."/>
        </authorList>
    </citation>
    <scope>NUCLEOTIDE SEQUENCE [LARGE SCALE GENOMIC DNA]</scope>
    <source>
        <strain evidence="1 2">NBRC 14495</strain>
    </source>
</reference>
<sequence>MQVEVRSRIPGGDRLPDVLVELAQERTTVRELIRAAVAEQVRAWQADRSRCRALLDRQYLTDDDIRAQAATGVVRLPDRQLTEPDVDAEVARAWRAFERGAFALFVGGRQVDLLDEEIVLRLGEPVVFVRLTALVGG</sequence>
<proteinExistence type="predicted"/>
<organism evidence="1 2">
    <name type="scientific">Catellatospora citrea</name>
    <dbReference type="NCBI Taxonomy" id="53366"/>
    <lineage>
        <taxon>Bacteria</taxon>
        <taxon>Bacillati</taxon>
        <taxon>Actinomycetota</taxon>
        <taxon>Actinomycetes</taxon>
        <taxon>Micromonosporales</taxon>
        <taxon>Micromonosporaceae</taxon>
        <taxon>Catellatospora</taxon>
    </lineage>
</organism>
<dbReference type="Proteomes" id="UP000659904">
    <property type="component" value="Unassembled WGS sequence"/>
</dbReference>
<dbReference type="AlphaFoldDB" id="A0A8J3KKY8"/>
<name>A0A8J3KKY8_9ACTN</name>
<evidence type="ECO:0000313" key="2">
    <source>
        <dbReference type="Proteomes" id="UP000659904"/>
    </source>
</evidence>
<accession>A0A8J3KKY8</accession>